<reference evidence="2" key="1">
    <citation type="submission" date="2020-05" db="EMBL/GenBank/DDBJ databases">
        <title>Mycena genomes resolve the evolution of fungal bioluminescence.</title>
        <authorList>
            <person name="Tsai I.J."/>
        </authorList>
    </citation>
    <scope>NUCLEOTIDE SEQUENCE</scope>
    <source>
        <strain evidence="2">CCC161011</strain>
    </source>
</reference>
<feature type="region of interest" description="Disordered" evidence="1">
    <location>
        <begin position="233"/>
        <end position="268"/>
    </location>
</feature>
<dbReference type="EMBL" id="JACAZI010000012">
    <property type="protein sequence ID" value="KAF7347843.1"/>
    <property type="molecule type" value="Genomic_DNA"/>
</dbReference>
<name>A0A8H6XUL3_9AGAR</name>
<dbReference type="Proteomes" id="UP000620124">
    <property type="component" value="Unassembled WGS sequence"/>
</dbReference>
<dbReference type="OrthoDB" id="6123at2759"/>
<evidence type="ECO:0000313" key="2">
    <source>
        <dbReference type="EMBL" id="KAF7347843.1"/>
    </source>
</evidence>
<feature type="region of interest" description="Disordered" evidence="1">
    <location>
        <begin position="90"/>
        <end position="166"/>
    </location>
</feature>
<gene>
    <name evidence="2" type="ORF">MVEN_01541900</name>
</gene>
<evidence type="ECO:0000313" key="3">
    <source>
        <dbReference type="Proteomes" id="UP000620124"/>
    </source>
</evidence>
<sequence>MINDPGRQLFHDQIQTHGFLFLNDYLDNIRAGPPSRLVKTPGRKKATSKRPVVATSALKTVTVSLEDDNDASSKENLVPVNSFHRALLQAKEKSPPSHKTPSPPQSRVEVSLQVKEKSPPPQKAPPGSHVEQAKENSPSPLESHAYDRSHEASSRAKERPPTPQQSHVYEAPVVSNVMVQNPPVPVVASVRSPSPPIAAISDDLVVEKLAVEEPQLLTVIPAEQNDLSVIAEDDETDRSRASLQGGSLSGPVAQPPDAGRETIPSPVSLSLQPSPRSLRILFLLPRPPLAARRRQRVHTYLLHPKLLQIFAL</sequence>
<keyword evidence="3" id="KW-1185">Reference proteome</keyword>
<accession>A0A8H6XUL3</accession>
<comment type="caution">
    <text evidence="2">The sequence shown here is derived from an EMBL/GenBank/DDBJ whole genome shotgun (WGS) entry which is preliminary data.</text>
</comment>
<organism evidence="2 3">
    <name type="scientific">Mycena venus</name>
    <dbReference type="NCBI Taxonomy" id="2733690"/>
    <lineage>
        <taxon>Eukaryota</taxon>
        <taxon>Fungi</taxon>
        <taxon>Dikarya</taxon>
        <taxon>Basidiomycota</taxon>
        <taxon>Agaricomycotina</taxon>
        <taxon>Agaricomycetes</taxon>
        <taxon>Agaricomycetidae</taxon>
        <taxon>Agaricales</taxon>
        <taxon>Marasmiineae</taxon>
        <taxon>Mycenaceae</taxon>
        <taxon>Mycena</taxon>
    </lineage>
</organism>
<evidence type="ECO:0000256" key="1">
    <source>
        <dbReference type="SAM" id="MobiDB-lite"/>
    </source>
</evidence>
<proteinExistence type="predicted"/>
<dbReference type="AlphaFoldDB" id="A0A8H6XUL3"/>
<feature type="compositionally biased region" description="Basic and acidic residues" evidence="1">
    <location>
        <begin position="144"/>
        <end position="160"/>
    </location>
</feature>
<protein>
    <submittedName>
        <fullName evidence="2">Inner centromere protein-related protein pic1</fullName>
    </submittedName>
</protein>